<evidence type="ECO:0000256" key="1">
    <source>
        <dbReference type="ARBA" id="ARBA00023268"/>
    </source>
</evidence>
<proteinExistence type="predicted"/>
<sequence length="598" mass="68798">RIFRTDKRTSPSLNLAMISASTMGGYIRRVHRTKDDSIQVGAISMADVQKALSPRKHVDPRTKLPQPYLDMIDLFEPKNAEELPPHRGEGVDHQIDLVQQDGRDPETLTELLDKNFIRVSHSSAGAPVLFVRKPGGGLRFCVDYRALNAITKKDRYPIPLVQETLNQIGRAKWFTKLDVSAAFHKIRIAKGQEWMTAFRTRYGLYEWLVTPFGLANAPSTFQKYINWALREHLDEFCSAYLDDVLVYTDGSLDEHHAHVRTILKKLTEAGLYLDIKKCEFDCTETKYLGYIVRAGEGIRMDPEKIRAILEWQPPTTVRGVRGFLGFANFYRKFIRGFSQIVRPLNELTQKDNPFTWTSRCQTSFEILKKAFANEPVLQTFDPSRPTIVETDSSGYSVGGVLSQYDANNDLRPCGYFSRRNSPAECNYEIYDKELLAIVRCLEAWDAELRSLQEFIVLTDHKNLEYFFQPRKLTERHVRWNLFLSRYNMRLQYRKGDENQRADALSRRDQDMPTGSEDERVKSRTRQLFTSPTEDGIVRVAAFGTSHDDTDLWSLAESQDSTLQEATSCVRQGMRKFPPHLRLKVSISECDLSPSGHLR</sequence>
<dbReference type="EMBL" id="MVGC01000952">
    <property type="protein sequence ID" value="RJE17445.1"/>
    <property type="molecule type" value="Genomic_DNA"/>
</dbReference>
<dbReference type="GO" id="GO:0003964">
    <property type="term" value="F:RNA-directed DNA polymerase activity"/>
    <property type="evidence" value="ECO:0007669"/>
    <property type="project" value="UniProtKB-KW"/>
</dbReference>
<accession>A0A3A2ZHT2</accession>
<keyword evidence="1" id="KW-0511">Multifunctional enzyme</keyword>
<keyword evidence="4" id="KW-0808">Transferase</keyword>
<dbReference type="SUPFAM" id="SSF56672">
    <property type="entry name" value="DNA/RNA polymerases"/>
    <property type="match status" value="1"/>
</dbReference>
<dbReference type="Gene3D" id="3.10.10.10">
    <property type="entry name" value="HIV Type 1 Reverse Transcriptase, subunit A, domain 1"/>
    <property type="match status" value="1"/>
</dbReference>
<dbReference type="Pfam" id="PF00078">
    <property type="entry name" value="RVT_1"/>
    <property type="match status" value="1"/>
</dbReference>
<feature type="non-terminal residue" evidence="4">
    <location>
        <position position="598"/>
    </location>
</feature>
<dbReference type="Pfam" id="PF17919">
    <property type="entry name" value="RT_RNaseH_2"/>
    <property type="match status" value="1"/>
</dbReference>
<dbReference type="PROSITE" id="PS50878">
    <property type="entry name" value="RT_POL"/>
    <property type="match status" value="1"/>
</dbReference>
<dbReference type="STRING" id="2070753.A0A3A2ZHT2"/>
<feature type="domain" description="Reverse transcriptase" evidence="3">
    <location>
        <begin position="112"/>
        <end position="292"/>
    </location>
</feature>
<name>A0A3A2ZHT2_9EURO</name>
<dbReference type="InterPro" id="IPR050951">
    <property type="entry name" value="Retrovirus_Pol_polyprotein"/>
</dbReference>
<reference evidence="5" key="1">
    <citation type="submission" date="2017-02" db="EMBL/GenBank/DDBJ databases">
        <authorList>
            <person name="Tafer H."/>
            <person name="Lopandic K."/>
        </authorList>
    </citation>
    <scope>NUCLEOTIDE SEQUENCE [LARGE SCALE GENOMIC DNA]</scope>
    <source>
        <strain evidence="5">CBS 366.77</strain>
    </source>
</reference>
<dbReference type="Proteomes" id="UP000266188">
    <property type="component" value="Unassembled WGS sequence"/>
</dbReference>
<dbReference type="Gene3D" id="3.30.70.270">
    <property type="match status" value="2"/>
</dbReference>
<dbReference type="CDD" id="cd09274">
    <property type="entry name" value="RNase_HI_RT_Ty3"/>
    <property type="match status" value="1"/>
</dbReference>
<dbReference type="FunFam" id="3.30.70.270:FF:000063">
    <property type="entry name" value="Zinc knuckle domaincontaining protein"/>
    <property type="match status" value="1"/>
</dbReference>
<dbReference type="InterPro" id="IPR000477">
    <property type="entry name" value="RT_dom"/>
</dbReference>
<keyword evidence="4" id="KW-0695">RNA-directed DNA polymerase</keyword>
<dbReference type="GO" id="GO:0004519">
    <property type="term" value="F:endonuclease activity"/>
    <property type="evidence" value="ECO:0007669"/>
    <property type="project" value="UniProtKB-KW"/>
</dbReference>
<evidence type="ECO:0000256" key="2">
    <source>
        <dbReference type="SAM" id="MobiDB-lite"/>
    </source>
</evidence>
<dbReference type="CDD" id="cd01647">
    <property type="entry name" value="RT_LTR"/>
    <property type="match status" value="1"/>
</dbReference>
<dbReference type="GO" id="GO:0016787">
    <property type="term" value="F:hydrolase activity"/>
    <property type="evidence" value="ECO:0007669"/>
    <property type="project" value="UniProtKB-KW"/>
</dbReference>
<dbReference type="InterPro" id="IPR041577">
    <property type="entry name" value="RT_RNaseH_2"/>
</dbReference>
<evidence type="ECO:0000313" key="5">
    <source>
        <dbReference type="Proteomes" id="UP000266188"/>
    </source>
</evidence>
<protein>
    <submittedName>
        <fullName evidence="4">To reverse transcriptase</fullName>
    </submittedName>
</protein>
<organism evidence="4 5">
    <name type="scientific">Aspergillus sclerotialis</name>
    <dbReference type="NCBI Taxonomy" id="2070753"/>
    <lineage>
        <taxon>Eukaryota</taxon>
        <taxon>Fungi</taxon>
        <taxon>Dikarya</taxon>
        <taxon>Ascomycota</taxon>
        <taxon>Pezizomycotina</taxon>
        <taxon>Eurotiomycetes</taxon>
        <taxon>Eurotiomycetidae</taxon>
        <taxon>Eurotiales</taxon>
        <taxon>Aspergillaceae</taxon>
        <taxon>Aspergillus</taxon>
        <taxon>Aspergillus subgen. Polypaecilum</taxon>
    </lineage>
</organism>
<feature type="compositionally biased region" description="Basic and acidic residues" evidence="2">
    <location>
        <begin position="497"/>
        <end position="521"/>
    </location>
</feature>
<feature type="non-terminal residue" evidence="4">
    <location>
        <position position="1"/>
    </location>
</feature>
<comment type="caution">
    <text evidence="4">The sequence shown here is derived from an EMBL/GenBank/DDBJ whole genome shotgun (WGS) entry which is preliminary data.</text>
</comment>
<dbReference type="AlphaFoldDB" id="A0A3A2ZHT2"/>
<gene>
    <name evidence="4" type="ORF">PHISCL_10218</name>
</gene>
<keyword evidence="5" id="KW-1185">Reference proteome</keyword>
<dbReference type="InterPro" id="IPR043128">
    <property type="entry name" value="Rev_trsase/Diguanyl_cyclase"/>
</dbReference>
<dbReference type="OrthoDB" id="4499277at2759"/>
<dbReference type="PANTHER" id="PTHR37984:SF5">
    <property type="entry name" value="PROTEIN NYNRIN-LIKE"/>
    <property type="match status" value="1"/>
</dbReference>
<dbReference type="PANTHER" id="PTHR37984">
    <property type="entry name" value="PROTEIN CBG26694"/>
    <property type="match status" value="1"/>
</dbReference>
<dbReference type="InterPro" id="IPR043502">
    <property type="entry name" value="DNA/RNA_pol_sf"/>
</dbReference>
<feature type="region of interest" description="Disordered" evidence="2">
    <location>
        <begin position="497"/>
        <end position="525"/>
    </location>
</feature>
<evidence type="ECO:0000313" key="4">
    <source>
        <dbReference type="EMBL" id="RJE17445.1"/>
    </source>
</evidence>
<evidence type="ECO:0000259" key="3">
    <source>
        <dbReference type="PROSITE" id="PS50878"/>
    </source>
</evidence>
<keyword evidence="4" id="KW-0548">Nucleotidyltransferase</keyword>